<sequence length="163" mass="18192">MEFRTATPADAVAVQHVARKAWHAAHAPIVGANAVEDMLAEWYDRDSLETAIRKDDTTMIVAVEAEVIGFAQGGPSEDGPADAVVWRIYVHPDRWGDGAGTKLLNRLFEDLRARNCASAWLTVMAENNIALSFYRKHGFEINQERTVEHAGHEVEDRVLVREL</sequence>
<dbReference type="EMBL" id="RRCH01000003">
    <property type="protein sequence ID" value="RRJ33815.1"/>
    <property type="molecule type" value="Genomic_DNA"/>
</dbReference>
<evidence type="ECO:0000259" key="1">
    <source>
        <dbReference type="PROSITE" id="PS51186"/>
    </source>
</evidence>
<dbReference type="PANTHER" id="PTHR43072">
    <property type="entry name" value="N-ACETYLTRANSFERASE"/>
    <property type="match status" value="1"/>
</dbReference>
<dbReference type="SUPFAM" id="SSF55729">
    <property type="entry name" value="Acyl-CoA N-acyltransferases (Nat)"/>
    <property type="match status" value="1"/>
</dbReference>
<dbReference type="GO" id="GO:0016747">
    <property type="term" value="F:acyltransferase activity, transferring groups other than amino-acyl groups"/>
    <property type="evidence" value="ECO:0007669"/>
    <property type="project" value="InterPro"/>
</dbReference>
<comment type="caution">
    <text evidence="2">The sequence shown here is derived from an EMBL/GenBank/DDBJ whole genome shotgun (WGS) entry which is preliminary data.</text>
</comment>
<dbReference type="InterPro" id="IPR000182">
    <property type="entry name" value="GNAT_dom"/>
</dbReference>
<reference evidence="2 3" key="1">
    <citation type="submission" date="2018-11" db="EMBL/GenBank/DDBJ databases">
        <title>Taxonoimc description of Halomarina strain SPP-AMP-1.</title>
        <authorList>
            <person name="Pal Y."/>
            <person name="Srinivasana K."/>
            <person name="Verma A."/>
            <person name="Kumar P."/>
        </authorList>
    </citation>
    <scope>NUCLEOTIDE SEQUENCE [LARGE SCALE GENOMIC DNA]</scope>
    <source>
        <strain evidence="2 3">SPP-AMP-1</strain>
    </source>
</reference>
<evidence type="ECO:0000313" key="3">
    <source>
        <dbReference type="Proteomes" id="UP000282322"/>
    </source>
</evidence>
<protein>
    <submittedName>
        <fullName evidence="2">GNAT family N-acetyltransferase</fullName>
    </submittedName>
</protein>
<gene>
    <name evidence="2" type="ORF">EIK79_03255</name>
</gene>
<dbReference type="InterPro" id="IPR016181">
    <property type="entry name" value="Acyl_CoA_acyltransferase"/>
</dbReference>
<feature type="domain" description="N-acetyltransferase" evidence="1">
    <location>
        <begin position="1"/>
        <end position="161"/>
    </location>
</feature>
<dbReference type="CDD" id="cd04301">
    <property type="entry name" value="NAT_SF"/>
    <property type="match status" value="1"/>
</dbReference>
<dbReference type="InterPro" id="IPR017255">
    <property type="entry name" value="AcTrfase_GNAT_prd"/>
</dbReference>
<dbReference type="AlphaFoldDB" id="A0A3P3RKA5"/>
<dbReference type="Gene3D" id="3.40.630.30">
    <property type="match status" value="1"/>
</dbReference>
<accession>A0A3P3RKA5</accession>
<dbReference type="Pfam" id="PF00583">
    <property type="entry name" value="Acetyltransf_1"/>
    <property type="match status" value="1"/>
</dbReference>
<keyword evidence="3" id="KW-1185">Reference proteome</keyword>
<proteinExistence type="predicted"/>
<evidence type="ECO:0000313" key="2">
    <source>
        <dbReference type="EMBL" id="RRJ33815.1"/>
    </source>
</evidence>
<dbReference type="PIRSF" id="PIRSF037663">
    <property type="entry name" value="Acetyltransf_GNAT_prd"/>
    <property type="match status" value="1"/>
</dbReference>
<organism evidence="2 3">
    <name type="scientific">Halocatena pleomorpha</name>
    <dbReference type="NCBI Taxonomy" id="1785090"/>
    <lineage>
        <taxon>Archaea</taxon>
        <taxon>Methanobacteriati</taxon>
        <taxon>Methanobacteriota</taxon>
        <taxon>Stenosarchaea group</taxon>
        <taxon>Halobacteria</taxon>
        <taxon>Halobacteriales</taxon>
        <taxon>Natronomonadaceae</taxon>
        <taxon>Halocatena</taxon>
    </lineage>
</organism>
<dbReference type="Proteomes" id="UP000282322">
    <property type="component" value="Unassembled WGS sequence"/>
</dbReference>
<dbReference type="PROSITE" id="PS51186">
    <property type="entry name" value="GNAT"/>
    <property type="match status" value="1"/>
</dbReference>
<name>A0A3P3RKA5_9EURY</name>
<dbReference type="RefSeq" id="WP_124953682.1">
    <property type="nucleotide sequence ID" value="NZ_RRCH01000003.1"/>
</dbReference>
<dbReference type="OrthoDB" id="11597at2157"/>